<sequence>MKKGITKQELGIDVIEDLNKIGNLSTLEKEIIDNLKNEDKELNITNAINYLCQNNKGGNNDNDGSIKLGTIENLTAISDLEGTKAILKWQNPTIIEFQKVEIYVSTQDLTSANYDYCTKNATKIVDSKIDTFEFKASNNITFYFKAFAVYNIFGILQNSDGIVTSVKVIDTKPPAIVTNIKATTGNGEITLAWTNPNDKDFAKVKIVRKENNNPTDIKDGIVVYEGNNITYKDTSLSNGTNYYYRFFTYDTNNNVNDTDIQIINVTPIANGYDKPISNFIAKAGNEEVTLSWIYPADANFSTVKIRRKENGYPTGIDDGDLVCECFYAYSPEYPEEYITDYDIDSNLTNGVKYYYRAFTFNKDNQYCDIEDGQQVTATPQAFKEYGVRWTKSTDTVERLGDAVGLTAITGGKNDFNNLMPWMGMKRCNLSDSGVVNAYYGSPIYKVDGSNGQCMVEIPKFWFKIVAKNSDVIEFWICNGAKDGYEIHPAFFRDRKHLCDDNSGVAEEVDYRYIGAYEATEYTSSDYRGNDGAIDKTSSYVSSYILSSISGLYPIVNRTLKEFRNLAKNRGKGWSQQDYYITYAIQMLYFVEYANFNSQKTIGNGNLMTDTNGFTLLKTGMTDSYGNNSYGVTYNSSSAISYRGIENLYGNTSKWLEGIETKNMSMCFKNKGFNGWTDNFEKTIPTGLRENVQGYGSSLFGNNTLGFIPNVFEGSATTGLCDRVQLGGSYPAFFGKQKYFDNGESGIFFLQMNTNADSRNEYISARLAY</sequence>
<dbReference type="AlphaFoldDB" id="A0A060N357"/>
<accession>A0A060N357</accession>
<dbReference type="InterPro" id="IPR013783">
    <property type="entry name" value="Ig-like_fold"/>
</dbReference>
<dbReference type="SUPFAM" id="SSF49265">
    <property type="entry name" value="Fibronectin type III"/>
    <property type="match status" value="1"/>
</dbReference>
<gene>
    <name evidence="2" type="ORF">CBO05P1_152</name>
</gene>
<evidence type="ECO:0000313" key="2">
    <source>
        <dbReference type="EMBL" id="BAO04871.1"/>
    </source>
</evidence>
<proteinExistence type="predicted"/>
<feature type="domain" description="Fibronectin type-III" evidence="1">
    <location>
        <begin position="173"/>
        <end position="269"/>
    </location>
</feature>
<dbReference type="InterPro" id="IPR036116">
    <property type="entry name" value="FN3_sf"/>
</dbReference>
<dbReference type="RefSeq" id="WP_030031947.1">
    <property type="nucleotide sequence ID" value="NZ_BA000058.1"/>
</dbReference>
<name>A0A060N357_CLOBO</name>
<reference evidence="2" key="1">
    <citation type="submission" date="2013-10" db="EMBL/GenBank/DDBJ databases">
        <title>Draft genome sequence of Clostridium botulinum type B strain Osaka05.</title>
        <authorList>
            <person name="Sakaguchi Y."/>
            <person name="Hosomi K."/>
            <person name="Uchiyama J."/>
            <person name="Ogura Y."/>
            <person name="Sakaguchi M."/>
            <person name="Kohda T."/>
            <person name="Mukamoto M."/>
            <person name="Misawa N."/>
            <person name="Matsuzaki S."/>
            <person name="Hayashi T."/>
            <person name="Kozaki S."/>
        </authorList>
    </citation>
    <scope>NUCLEOTIDE SEQUENCE</scope>
    <source>
        <strain evidence="2">Osaka05</strain>
    </source>
</reference>
<evidence type="ECO:0000259" key="1">
    <source>
        <dbReference type="PROSITE" id="PS50853"/>
    </source>
</evidence>
<dbReference type="HOGENOM" id="CLU_363592_0_0_9"/>
<dbReference type="SMART" id="SM00060">
    <property type="entry name" value="FN3"/>
    <property type="match status" value="2"/>
</dbReference>
<dbReference type="Gene3D" id="2.60.40.10">
    <property type="entry name" value="Immunoglobulins"/>
    <property type="match status" value="1"/>
</dbReference>
<dbReference type="PROSITE" id="PS50853">
    <property type="entry name" value="FN3"/>
    <property type="match status" value="1"/>
</dbReference>
<dbReference type="InterPro" id="IPR003961">
    <property type="entry name" value="FN3_dom"/>
</dbReference>
<dbReference type="Proteomes" id="UP000054164">
    <property type="component" value="Unassembled WGS sequence"/>
</dbReference>
<protein>
    <recommendedName>
        <fullName evidence="1">Fibronectin type-III domain-containing protein</fullName>
    </recommendedName>
</protein>
<dbReference type="EMBL" id="BA000058">
    <property type="protein sequence ID" value="BAO04871.1"/>
    <property type="molecule type" value="Genomic_DNA"/>
</dbReference>
<organism evidence="2">
    <name type="scientific">Clostridium botulinum B str. Osaka05</name>
    <dbReference type="NCBI Taxonomy" id="1407017"/>
    <lineage>
        <taxon>Bacteria</taxon>
        <taxon>Bacillati</taxon>
        <taxon>Bacillota</taxon>
        <taxon>Clostridia</taxon>
        <taxon>Eubacteriales</taxon>
        <taxon>Clostridiaceae</taxon>
        <taxon>Clostridium</taxon>
    </lineage>
</organism>